<protein>
    <submittedName>
        <fullName evidence="2">Uncharacterized protein</fullName>
    </submittedName>
</protein>
<evidence type="ECO:0000313" key="3">
    <source>
        <dbReference type="Proteomes" id="UP001432146"/>
    </source>
</evidence>
<feature type="region of interest" description="Disordered" evidence="1">
    <location>
        <begin position="58"/>
        <end position="89"/>
    </location>
</feature>
<gene>
    <name evidence="2" type="ORF">QLX08_001586</name>
</gene>
<feature type="compositionally biased region" description="Polar residues" evidence="1">
    <location>
        <begin position="68"/>
        <end position="87"/>
    </location>
</feature>
<sequence length="800" mass="90626">MSKAMSTAWIRRNMLHIDDKCDRKLTEAELKVKQSLQRLSIPDWYLNKYTSPPKLLNTKPFELRPSPWKNSSPQRKCTLNSPSSSLSDVERNLNEETRKATKMPIKKTTCHQQELPATNRKRCAPKEGEVFDTDIPMAKYPKKISRTFPKKSPSRKFWNLNLVLPPGPRINFSKEFESTYLDDAKESKALQKQTKSSKKNNATERGKQKENDVFRVPITPIEPADMEFNVCATSTPNSSFVITGPKELKRVLCDITTKDFSTSQQDSMNRAMNLLNTSKSIPKSKKLSPNILEKASIFESNSKLNNLDRSYARASSDKLLSDANIQSNSVRAKTSIFESSSSINNLNRSYTKSSSNKEKLLLPADIRETKSVCERTFIYESNSSINNAGTSSNKLPLRRNIQSTESIRAKMAIFESSVDSSDKSYIKPSINKVKPLPAKNNRSTNSGTNNRSYVGTSSESLNIRSSNSSTRSLTTPMFEHPPILVRELVRQLEDPRPPRSKARNRSPDAVRSSINIEGKMFDKELLDTCPREKRSNFNEEWSYAKFLGLRKNPARRGKQSTREGNTIQEITRLFEKARISRRKRGSGLTDSFVMELADALERKDMSAIKKITRQDEEDSCTESYVTSTFPQDTNDSLDGCDQQPSTAICNDVESITTTMGKLTVKEETEQKGDDVVYWIPIRQRKIPRSSSLLSIISKLSSNGYSPCISPIKSEDEVELSQRTKCETPGKENVAKKLFKIDETVVIDSGYSDRSERSVLNSVPSAANNTWHDDFEPERKSNRRKWSPKPLSIAGHIYRVQ</sequence>
<evidence type="ECO:0000313" key="2">
    <source>
        <dbReference type="EMBL" id="KAK9308410.1"/>
    </source>
</evidence>
<feature type="compositionally biased region" description="Low complexity" evidence="1">
    <location>
        <begin position="440"/>
        <end position="475"/>
    </location>
</feature>
<keyword evidence="3" id="KW-1185">Reference proteome</keyword>
<dbReference type="Proteomes" id="UP001432146">
    <property type="component" value="Unassembled WGS sequence"/>
</dbReference>
<organism evidence="2 3">
    <name type="scientific">Tetragonisca angustula</name>
    <dbReference type="NCBI Taxonomy" id="166442"/>
    <lineage>
        <taxon>Eukaryota</taxon>
        <taxon>Metazoa</taxon>
        <taxon>Ecdysozoa</taxon>
        <taxon>Arthropoda</taxon>
        <taxon>Hexapoda</taxon>
        <taxon>Insecta</taxon>
        <taxon>Pterygota</taxon>
        <taxon>Neoptera</taxon>
        <taxon>Endopterygota</taxon>
        <taxon>Hymenoptera</taxon>
        <taxon>Apocrita</taxon>
        <taxon>Aculeata</taxon>
        <taxon>Apoidea</taxon>
        <taxon>Anthophila</taxon>
        <taxon>Apidae</taxon>
        <taxon>Tetragonisca</taxon>
    </lineage>
</organism>
<proteinExistence type="predicted"/>
<reference evidence="2 3" key="1">
    <citation type="submission" date="2024-05" db="EMBL/GenBank/DDBJ databases">
        <title>The nuclear and mitochondrial genome assemblies of Tetragonisca angustula (Apidae: Meliponini), a tiny yet remarkable pollinator in the Neotropics.</title>
        <authorList>
            <person name="Ferrari R."/>
            <person name="Ricardo P.C."/>
            <person name="Dias F.C."/>
            <person name="Araujo N.S."/>
            <person name="Soares D.O."/>
            <person name="Zhou Q.-S."/>
            <person name="Zhu C.-D."/>
            <person name="Coutinho L."/>
            <person name="Airas M.C."/>
            <person name="Batista T.M."/>
        </authorList>
    </citation>
    <scope>NUCLEOTIDE SEQUENCE [LARGE SCALE GENOMIC DNA]</scope>
    <source>
        <strain evidence="2">ASF017062</strain>
        <tissue evidence="2">Abdomen</tissue>
    </source>
</reference>
<comment type="caution">
    <text evidence="2">The sequence shown here is derived from an EMBL/GenBank/DDBJ whole genome shotgun (WGS) entry which is preliminary data.</text>
</comment>
<feature type="compositionally biased region" description="Basic and acidic residues" evidence="1">
    <location>
        <begin position="201"/>
        <end position="210"/>
    </location>
</feature>
<feature type="region of interest" description="Disordered" evidence="1">
    <location>
        <begin position="490"/>
        <end position="510"/>
    </location>
</feature>
<name>A0AAW1AF48_9HYME</name>
<feature type="region of interest" description="Disordered" evidence="1">
    <location>
        <begin position="433"/>
        <end position="476"/>
    </location>
</feature>
<feature type="region of interest" description="Disordered" evidence="1">
    <location>
        <begin position="187"/>
        <end position="210"/>
    </location>
</feature>
<accession>A0AAW1AF48</accession>
<feature type="compositionally biased region" description="Basic and acidic residues" evidence="1">
    <location>
        <begin position="770"/>
        <end position="779"/>
    </location>
</feature>
<feature type="region of interest" description="Disordered" evidence="1">
    <location>
        <begin position="765"/>
        <end position="787"/>
    </location>
</feature>
<evidence type="ECO:0000256" key="1">
    <source>
        <dbReference type="SAM" id="MobiDB-lite"/>
    </source>
</evidence>
<dbReference type="EMBL" id="JAWNGG020000021">
    <property type="protein sequence ID" value="KAK9308410.1"/>
    <property type="molecule type" value="Genomic_DNA"/>
</dbReference>
<dbReference type="AlphaFoldDB" id="A0AAW1AF48"/>